<organism evidence="4 5">
    <name type="scientific">Araneus ventricosus</name>
    <name type="common">Orbweaver spider</name>
    <name type="synonym">Epeira ventricosa</name>
    <dbReference type="NCBI Taxonomy" id="182803"/>
    <lineage>
        <taxon>Eukaryota</taxon>
        <taxon>Metazoa</taxon>
        <taxon>Ecdysozoa</taxon>
        <taxon>Arthropoda</taxon>
        <taxon>Chelicerata</taxon>
        <taxon>Arachnida</taxon>
        <taxon>Araneae</taxon>
        <taxon>Araneomorphae</taxon>
        <taxon>Entelegynae</taxon>
        <taxon>Araneoidea</taxon>
        <taxon>Araneidae</taxon>
        <taxon>Araneus</taxon>
    </lineage>
</organism>
<dbReference type="Proteomes" id="UP000499080">
    <property type="component" value="Unassembled WGS sequence"/>
</dbReference>
<dbReference type="InterPro" id="IPR050863">
    <property type="entry name" value="CenT-Element_Derived"/>
</dbReference>
<protein>
    <submittedName>
        <fullName evidence="4">Tigger transposable element-derived protein 6</fullName>
    </submittedName>
</protein>
<evidence type="ECO:0000313" key="4">
    <source>
        <dbReference type="EMBL" id="GBM16268.1"/>
    </source>
</evidence>
<dbReference type="GO" id="GO:0005634">
    <property type="term" value="C:nucleus"/>
    <property type="evidence" value="ECO:0007669"/>
    <property type="project" value="UniProtKB-SubCell"/>
</dbReference>
<reference evidence="4 5" key="1">
    <citation type="journal article" date="2019" name="Sci. Rep.">
        <title>Orb-weaving spider Araneus ventricosus genome elucidates the spidroin gene catalogue.</title>
        <authorList>
            <person name="Kono N."/>
            <person name="Nakamura H."/>
            <person name="Ohtoshi R."/>
            <person name="Moran D.A.P."/>
            <person name="Shinohara A."/>
            <person name="Yoshida Y."/>
            <person name="Fujiwara M."/>
            <person name="Mori M."/>
            <person name="Tomita M."/>
            <person name="Arakawa K."/>
        </authorList>
    </citation>
    <scope>NUCLEOTIDE SEQUENCE [LARGE SCALE GENOMIC DNA]</scope>
</reference>
<proteinExistence type="predicted"/>
<dbReference type="InterPro" id="IPR006600">
    <property type="entry name" value="HTH_CenpB_DNA-bd_dom"/>
</dbReference>
<dbReference type="PANTHER" id="PTHR19303:SF73">
    <property type="entry name" value="PROTEIN PDC2"/>
    <property type="match status" value="1"/>
</dbReference>
<evidence type="ECO:0000256" key="2">
    <source>
        <dbReference type="ARBA" id="ARBA00023125"/>
    </source>
</evidence>
<dbReference type="GO" id="GO:0003677">
    <property type="term" value="F:DNA binding"/>
    <property type="evidence" value="ECO:0007669"/>
    <property type="project" value="UniProtKB-KW"/>
</dbReference>
<keyword evidence="5" id="KW-1185">Reference proteome</keyword>
<dbReference type="EMBL" id="BGPR01000370">
    <property type="protein sequence ID" value="GBM16268.1"/>
    <property type="molecule type" value="Genomic_DNA"/>
</dbReference>
<evidence type="ECO:0000256" key="1">
    <source>
        <dbReference type="ARBA" id="ARBA00004123"/>
    </source>
</evidence>
<sequence length="260" mass="29958">MIQHKAKELADAPGIENFSASNGWRDRFRIRNNITFLSLCGEAADVYPSSFEYWQESLPLFLAEYDEKNIFNMDENGTLFRAFPNKSMIQKSEEGRGGKIPKERLNISFCVNEAGDKEKPLVIWRCQRPKYFKGRDLNRLGVSWSEDQLAELSKLAGIEYDPKSFQHEAAVECFNDYSADWEERLLVNESAEGANSISDEEFSDTVCNRQQAKLSTQATLRKIDEVIGNFDAMTNELVRDLLFKLKTELENRLFPRRVKA</sequence>
<dbReference type="PROSITE" id="PS51253">
    <property type="entry name" value="HTH_CENPB"/>
    <property type="match status" value="1"/>
</dbReference>
<comment type="subcellular location">
    <subcellularLocation>
        <location evidence="1">Nucleus</location>
    </subcellularLocation>
</comment>
<dbReference type="Gene3D" id="1.10.10.60">
    <property type="entry name" value="Homeodomain-like"/>
    <property type="match status" value="1"/>
</dbReference>
<evidence type="ECO:0000259" key="3">
    <source>
        <dbReference type="PROSITE" id="PS51253"/>
    </source>
</evidence>
<dbReference type="OrthoDB" id="6431174at2759"/>
<accession>A0A4Y2DK87</accession>
<evidence type="ECO:0000313" key="5">
    <source>
        <dbReference type="Proteomes" id="UP000499080"/>
    </source>
</evidence>
<gene>
    <name evidence="4" type="primary">TIGD6_189</name>
    <name evidence="4" type="ORF">AVEN_195377_1</name>
</gene>
<dbReference type="Pfam" id="PF03221">
    <property type="entry name" value="HTH_Tnp_Tc5"/>
    <property type="match status" value="1"/>
</dbReference>
<keyword evidence="2" id="KW-0238">DNA-binding</keyword>
<dbReference type="AlphaFoldDB" id="A0A4Y2DK87"/>
<comment type="caution">
    <text evidence="4">The sequence shown here is derived from an EMBL/GenBank/DDBJ whole genome shotgun (WGS) entry which is preliminary data.</text>
</comment>
<name>A0A4Y2DK87_ARAVE</name>
<dbReference type="SUPFAM" id="SSF46689">
    <property type="entry name" value="Homeodomain-like"/>
    <property type="match status" value="1"/>
</dbReference>
<feature type="domain" description="HTH CENPB-type" evidence="3">
    <location>
        <begin position="1"/>
        <end position="38"/>
    </location>
</feature>
<dbReference type="PANTHER" id="PTHR19303">
    <property type="entry name" value="TRANSPOSON"/>
    <property type="match status" value="1"/>
</dbReference>
<dbReference type="InterPro" id="IPR009057">
    <property type="entry name" value="Homeodomain-like_sf"/>
</dbReference>